<dbReference type="InterPro" id="IPR055075">
    <property type="entry name" value="NOMO-like_N"/>
</dbReference>
<feature type="domain" description="NOMO sixth transthyretin-like" evidence="17">
    <location>
        <begin position="479"/>
        <end position="552"/>
    </location>
</feature>
<evidence type="ECO:0000259" key="9">
    <source>
        <dbReference type="Pfam" id="PF17802"/>
    </source>
</evidence>
<feature type="domain" description="NOMO fifth transthyretin-like" evidence="16">
    <location>
        <begin position="399"/>
        <end position="478"/>
    </location>
</feature>
<dbReference type="Pfam" id="PF17802">
    <property type="entry name" value="SpaA"/>
    <property type="match status" value="1"/>
</dbReference>
<dbReference type="InterPro" id="IPR013783">
    <property type="entry name" value="Ig-like_fold"/>
</dbReference>
<dbReference type="InterPro" id="IPR056188">
    <property type="entry name" value="NOMO_6th"/>
</dbReference>
<dbReference type="Pfam" id="PF23193">
    <property type="entry name" value="NOMO_3rd"/>
    <property type="match status" value="1"/>
</dbReference>
<dbReference type="Pfam" id="PF23194">
    <property type="entry name" value="NOMO_5th"/>
    <property type="match status" value="1"/>
</dbReference>
<dbReference type="Pfam" id="PF23141">
    <property type="entry name" value="Ig_NOMO"/>
    <property type="match status" value="1"/>
</dbReference>
<dbReference type="Pfam" id="PF13715">
    <property type="entry name" value="CarbopepD_reg_2"/>
    <property type="match status" value="1"/>
</dbReference>
<comment type="subcellular location">
    <subcellularLocation>
        <location evidence="1">Endoplasmic reticulum membrane</location>
        <topology evidence="1">Single-pass type I membrane protein</topology>
    </subcellularLocation>
</comment>
<dbReference type="Pfam" id="PF22902">
    <property type="entry name" value="NOMO1-like_9th"/>
    <property type="match status" value="1"/>
</dbReference>
<evidence type="ECO:0000259" key="14">
    <source>
        <dbReference type="Pfam" id="PF23192"/>
    </source>
</evidence>
<dbReference type="InterPro" id="IPR055073">
    <property type="entry name" value="NOMO1-like_9th"/>
</dbReference>
<dbReference type="PANTHER" id="PTHR23303">
    <property type="entry name" value="CARBOXYPEPTIDASE REGULATORY REGION-CONTAINING"/>
    <property type="match status" value="1"/>
</dbReference>
<dbReference type="Gene3D" id="2.60.40.1120">
    <property type="entry name" value="Carboxypeptidase-like, regulatory domain"/>
    <property type="match status" value="2"/>
</dbReference>
<dbReference type="InterPro" id="IPR051417">
    <property type="entry name" value="SDr/BOS_complex"/>
</dbReference>
<feature type="signal peptide" evidence="8">
    <location>
        <begin position="1"/>
        <end position="22"/>
    </location>
</feature>
<feature type="domain" description="NOMO C-terminal transthyretin-like" evidence="14">
    <location>
        <begin position="1003"/>
        <end position="1106"/>
    </location>
</feature>
<feature type="domain" description="SpaA-like prealbumin fold" evidence="9">
    <location>
        <begin position="829"/>
        <end position="901"/>
    </location>
</feature>
<evidence type="ECO:0000259" key="12">
    <source>
        <dbReference type="Pfam" id="PF22904"/>
    </source>
</evidence>
<sequence length="1195" mass="134161">MNLKHLLVIISFLGLNLSKAEGDFDDFCTLSGTIKGLNDYSSIFIKLFNKQGNLKEKTEVSESGFFVLPIYDKGEYTIKVSAPAGYSFEPNEISFNFDGVDDICSQNKDVHFNFKGFGITGKVNIFNDPTYGAEGVTVTLFNEKNEIISKTTTDDSGIYTFSPIVPGTYKVVASHDSWHFSKSEQSVVVSTGNTKLPDDALIVSGFNLIGRVTQPSIKMGFLVYIAKGQKNFGKCNEKLPSGDLKQEISSEFDSQPICFTSAVNNGEFVFHNLANGRYLIVPHVDKNDIELHLSPSSIKAEIKRDNYETKESFEISGFTASGHVFLSQQERKGIKAASVKLNGKQIATTDAKGFYTLKNIKEGTYTIQVSAEDLQFQDHTVKISMSNPNVPDIHVSGFKVCGKVMSEQSFMVAIRKIGSTFFVRTKSDPKDGGSFCEFLGNGKYSLEVLIDEDDKNVQFYPIQQTIEVNSATISDIIFSQLRAKVVGAVSCLAVNDFRCNEVEVTLSSLDENGYETSLLKAKSVKGEYTFDEILPGRYQVTVPSDELCWETHQQNIVVKSTLENVPRFKHVGFKIGPIIASHDCKGSYKLRTESKDEKVVEKKDFPLTSGANVFCVSTPGIYDLKVSGCHVFEEDTKVLTTKESSPVYINALKHRNGIRILSEMNQQFTIEAEFEDGTKKLLKPVEQKERVDGYVAYIVNIDLKSGEKVKLIPKSEQMLFKPDQTEWKGATDCVDVAFNFIATKGLVISGKTDPSIVDVVVSLSFPKNPEHSPMTTTTNAAGEFRFPTIDPTIDYELKAEKESYIFSEYDNSRNLFHGHKLCEIIAIVKDEDGKELSNVVISISGGENYRKNLATASNGEIKFHSLRPGKYYLRAMMKEYEFKPNSQTLEIKDGETVNINLVGKRVAYSVFGKIRNLGGDPFANVQVEAVSITEACGNHQEETVSEFNGLYRIRGLQSGCEYKITLQKNANVERAIPSERNITVQAADTENVNFIAMIPITICDVSVKIRSKNNEHYKTLKLQMFKRESPDTPVFSQRLETLMVPKVKHHSNIMVFIPRIQSVDFQKVFIIEITTTLNEKNYNFKLPSFQFTANKTSYYFEVDFNPILKQPETELNKNSLVALLLIFLVGFVFLKHELVFDTVSNLWMKFNSDVASRQPIKKTEGKGDNFIDEREINQLAQYIEERKKKKSKKNN</sequence>
<feature type="transmembrane region" description="Helical" evidence="7">
    <location>
        <begin position="1120"/>
        <end position="1140"/>
    </location>
</feature>
<dbReference type="SUPFAM" id="SSF49452">
    <property type="entry name" value="Starch-binding domain-like"/>
    <property type="match status" value="2"/>
</dbReference>
<evidence type="ECO:0000256" key="2">
    <source>
        <dbReference type="ARBA" id="ARBA00022692"/>
    </source>
</evidence>
<dbReference type="Pfam" id="PF23192">
    <property type="entry name" value="NOMO_12th"/>
    <property type="match status" value="1"/>
</dbReference>
<dbReference type="SUPFAM" id="SSF49478">
    <property type="entry name" value="Cna protein B-type domain"/>
    <property type="match status" value="3"/>
</dbReference>
<dbReference type="Pfam" id="PF22898">
    <property type="entry name" value="NOMO1-like_1st"/>
    <property type="match status" value="1"/>
</dbReference>
<keyword evidence="5 7" id="KW-1133">Transmembrane helix</keyword>
<dbReference type="AlphaFoldDB" id="A0A1J1HPZ1"/>
<reference evidence="18 19" key="1">
    <citation type="submission" date="2015-04" db="EMBL/GenBank/DDBJ databases">
        <authorList>
            <person name="Syromyatnikov M.Y."/>
            <person name="Popov V.N."/>
        </authorList>
    </citation>
    <scope>NUCLEOTIDE SEQUENCE [LARGE SCALE GENOMIC DNA]</scope>
</reference>
<evidence type="ECO:0000256" key="3">
    <source>
        <dbReference type="ARBA" id="ARBA00022729"/>
    </source>
</evidence>
<dbReference type="InterPro" id="IPR056190">
    <property type="entry name" value="NOMO_5th"/>
</dbReference>
<dbReference type="OrthoDB" id="10263633at2759"/>
<evidence type="ECO:0000313" key="18">
    <source>
        <dbReference type="EMBL" id="CRK90119.1"/>
    </source>
</evidence>
<evidence type="ECO:0000259" key="17">
    <source>
        <dbReference type="Pfam" id="PF23196"/>
    </source>
</evidence>
<name>A0A1J1HPZ1_9DIPT</name>
<feature type="domain" description="NOMO seventh transthyretin-like" evidence="13">
    <location>
        <begin position="578"/>
        <end position="652"/>
    </location>
</feature>
<evidence type="ECO:0000256" key="4">
    <source>
        <dbReference type="ARBA" id="ARBA00022824"/>
    </source>
</evidence>
<keyword evidence="4" id="KW-0256">Endoplasmic reticulum</keyword>
<evidence type="ECO:0000256" key="8">
    <source>
        <dbReference type="SAM" id="SignalP"/>
    </source>
</evidence>
<dbReference type="InterPro" id="IPR056189">
    <property type="entry name" value="NOMO_3rd"/>
</dbReference>
<feature type="domain" description="NOMO-like N-terminal beta-sandwich" evidence="10">
    <location>
        <begin position="39"/>
        <end position="112"/>
    </location>
</feature>
<keyword evidence="19" id="KW-1185">Reference proteome</keyword>
<evidence type="ECO:0000256" key="7">
    <source>
        <dbReference type="SAM" id="Phobius"/>
    </source>
</evidence>
<evidence type="ECO:0000259" key="11">
    <source>
        <dbReference type="Pfam" id="PF22902"/>
    </source>
</evidence>
<dbReference type="Proteomes" id="UP000183832">
    <property type="component" value="Unassembled WGS sequence"/>
</dbReference>
<dbReference type="EMBL" id="CVRI01000016">
    <property type="protein sequence ID" value="CRK90119.1"/>
    <property type="molecule type" value="Genomic_DNA"/>
</dbReference>
<feature type="domain" description="NOMO-like ninth beta-sandwich" evidence="11">
    <location>
        <begin position="744"/>
        <end position="817"/>
    </location>
</feature>
<dbReference type="STRING" id="568069.A0A1J1HPZ1"/>
<accession>A0A1J1HPZ1</accession>
<evidence type="ECO:0000256" key="1">
    <source>
        <dbReference type="ARBA" id="ARBA00004115"/>
    </source>
</evidence>
<protein>
    <submittedName>
        <fullName evidence="18">CLUMA_CG003837, isoform A</fullName>
    </submittedName>
</protein>
<dbReference type="InterPro" id="IPR055074">
    <property type="entry name" value="NOMO1-3_2nd"/>
</dbReference>
<keyword evidence="2 7" id="KW-0812">Transmembrane</keyword>
<dbReference type="InterPro" id="IPR056319">
    <property type="entry name" value="NOMO_7th"/>
</dbReference>
<keyword evidence="6 7" id="KW-0472">Membrane</keyword>
<dbReference type="InterPro" id="IPR013784">
    <property type="entry name" value="Carb-bd-like_fold"/>
</dbReference>
<evidence type="ECO:0000259" key="10">
    <source>
        <dbReference type="Pfam" id="PF22898"/>
    </source>
</evidence>
<keyword evidence="3 8" id="KW-0732">Signal</keyword>
<dbReference type="PANTHER" id="PTHR23303:SF14">
    <property type="entry name" value="BOS COMPLEX SUBUNIT NOMO1-RELATED"/>
    <property type="match status" value="1"/>
</dbReference>
<feature type="domain" description="NOMO second beta-sandwich" evidence="12">
    <location>
        <begin position="114"/>
        <end position="203"/>
    </location>
</feature>
<feature type="chain" id="PRO_5012520585" evidence="8">
    <location>
        <begin position="23"/>
        <end position="1195"/>
    </location>
</feature>
<proteinExistence type="predicted"/>
<organism evidence="18 19">
    <name type="scientific">Clunio marinus</name>
    <dbReference type="NCBI Taxonomy" id="568069"/>
    <lineage>
        <taxon>Eukaryota</taxon>
        <taxon>Metazoa</taxon>
        <taxon>Ecdysozoa</taxon>
        <taxon>Arthropoda</taxon>
        <taxon>Hexapoda</taxon>
        <taxon>Insecta</taxon>
        <taxon>Pterygota</taxon>
        <taxon>Neoptera</taxon>
        <taxon>Endopterygota</taxon>
        <taxon>Diptera</taxon>
        <taxon>Nematocera</taxon>
        <taxon>Chironomoidea</taxon>
        <taxon>Chironomidae</taxon>
        <taxon>Clunio</taxon>
    </lineage>
</organism>
<evidence type="ECO:0000313" key="19">
    <source>
        <dbReference type="Proteomes" id="UP000183832"/>
    </source>
</evidence>
<evidence type="ECO:0000259" key="15">
    <source>
        <dbReference type="Pfam" id="PF23193"/>
    </source>
</evidence>
<dbReference type="GO" id="GO:0005789">
    <property type="term" value="C:endoplasmic reticulum membrane"/>
    <property type="evidence" value="ECO:0007669"/>
    <property type="project" value="UniProtKB-SubCell"/>
</dbReference>
<dbReference type="Pfam" id="PF22904">
    <property type="entry name" value="NOMO1-like_2nd"/>
    <property type="match status" value="1"/>
</dbReference>
<dbReference type="InterPro" id="IPR041033">
    <property type="entry name" value="SpaA_PFL_dom_1"/>
</dbReference>
<evidence type="ECO:0000259" key="13">
    <source>
        <dbReference type="Pfam" id="PF23141"/>
    </source>
</evidence>
<gene>
    <name evidence="18" type="primary">putative Nodal modulator 3</name>
    <name evidence="18" type="ORF">CLUMA_CG003837</name>
</gene>
<evidence type="ECO:0000256" key="5">
    <source>
        <dbReference type="ARBA" id="ARBA00022989"/>
    </source>
</evidence>
<dbReference type="InterPro" id="IPR056191">
    <property type="entry name" value="NOMO_12th"/>
</dbReference>
<dbReference type="Pfam" id="PF23196">
    <property type="entry name" value="NOMO_6th"/>
    <property type="match status" value="1"/>
</dbReference>
<evidence type="ECO:0000256" key="6">
    <source>
        <dbReference type="ARBA" id="ARBA00023136"/>
    </source>
</evidence>
<dbReference type="Gene3D" id="2.60.40.10">
    <property type="entry name" value="Immunoglobulins"/>
    <property type="match status" value="1"/>
</dbReference>
<evidence type="ECO:0000259" key="16">
    <source>
        <dbReference type="Pfam" id="PF23194"/>
    </source>
</evidence>
<feature type="domain" description="NOMO third transthyretin-like" evidence="15">
    <location>
        <begin position="223"/>
        <end position="303"/>
    </location>
</feature>
<dbReference type="GO" id="GO:0030246">
    <property type="term" value="F:carbohydrate binding"/>
    <property type="evidence" value="ECO:0007669"/>
    <property type="project" value="InterPro"/>
</dbReference>